<sequence length="45" mass="4805">MMTSTSGAATELDCGLTEEFVPFVKDTVVERADAFMDGMEAWAGS</sequence>
<organism evidence="1 2">
    <name type="scientific">Acetobacter estunensis</name>
    <dbReference type="NCBI Taxonomy" id="104097"/>
    <lineage>
        <taxon>Bacteria</taxon>
        <taxon>Pseudomonadati</taxon>
        <taxon>Pseudomonadota</taxon>
        <taxon>Alphaproteobacteria</taxon>
        <taxon>Acetobacterales</taxon>
        <taxon>Acetobacteraceae</taxon>
        <taxon>Acetobacter</taxon>
    </lineage>
</organism>
<comment type="caution">
    <text evidence="1">The sequence shown here is derived from an EMBL/GenBank/DDBJ whole genome shotgun (WGS) entry which is preliminary data.</text>
</comment>
<dbReference type="Proteomes" id="UP000597459">
    <property type="component" value="Unassembled WGS sequence"/>
</dbReference>
<proteinExistence type="predicted"/>
<reference evidence="1" key="1">
    <citation type="submission" date="2019-11" db="EMBL/GenBank/DDBJ databases">
        <title>Description of new Acetobacter species.</title>
        <authorList>
            <person name="Cleenwerck I."/>
            <person name="Sombolestani A.S."/>
        </authorList>
    </citation>
    <scope>NUCLEOTIDE SEQUENCE</scope>
    <source>
        <strain evidence="1">LMG 1626</strain>
    </source>
</reference>
<evidence type="ECO:0000313" key="2">
    <source>
        <dbReference type="Proteomes" id="UP000597459"/>
    </source>
</evidence>
<evidence type="ECO:0000313" key="1">
    <source>
        <dbReference type="EMBL" id="NHO53772.1"/>
    </source>
</evidence>
<protein>
    <submittedName>
        <fullName evidence="1">Uncharacterized protein</fullName>
    </submittedName>
</protein>
<keyword evidence="2" id="KW-1185">Reference proteome</keyword>
<gene>
    <name evidence="1" type="ORF">GOB87_07315</name>
</gene>
<accession>A0A967B4T9</accession>
<dbReference type="AlphaFoldDB" id="A0A967B4T9"/>
<name>A0A967B4T9_9PROT</name>
<dbReference type="EMBL" id="WOTH01000011">
    <property type="protein sequence ID" value="NHO53772.1"/>
    <property type="molecule type" value="Genomic_DNA"/>
</dbReference>